<dbReference type="Pfam" id="PF00977">
    <property type="entry name" value="His_biosynth"/>
    <property type="match status" value="1"/>
</dbReference>
<evidence type="ECO:0000256" key="14">
    <source>
        <dbReference type="RuleBase" id="RU003657"/>
    </source>
</evidence>
<evidence type="ECO:0000256" key="3">
    <source>
        <dbReference type="ARBA" id="ARBA00011152"/>
    </source>
</evidence>
<evidence type="ECO:0000256" key="1">
    <source>
        <dbReference type="ARBA" id="ARBA00005091"/>
    </source>
</evidence>
<keyword evidence="6 14" id="KW-0028">Amino-acid biosynthesis</keyword>
<dbReference type="PANTHER" id="PTHR21235">
    <property type="entry name" value="IMIDAZOLE GLYCEROL PHOSPHATE SYNTHASE SUBUNIT HISF/H IGP SYNTHASE SUBUNIT HISF/H"/>
    <property type="match status" value="1"/>
</dbReference>
<evidence type="ECO:0000256" key="9">
    <source>
        <dbReference type="ARBA" id="ARBA00025475"/>
    </source>
</evidence>
<dbReference type="GO" id="GO:0000107">
    <property type="term" value="F:imidazoleglycerol-phosphate synthase activity"/>
    <property type="evidence" value="ECO:0007669"/>
    <property type="project" value="InterPro"/>
</dbReference>
<protein>
    <recommendedName>
        <fullName evidence="5">Imidazole glycerol phosphate synthase subunit HisF</fullName>
        <ecNumber evidence="4">4.3.2.10</ecNumber>
    </recommendedName>
    <alternativeName>
        <fullName evidence="10">IGP synthase cyclase subunit</fullName>
    </alternativeName>
    <alternativeName>
        <fullName evidence="11">IGP synthase subunit HisF</fullName>
    </alternativeName>
    <alternativeName>
        <fullName evidence="12">ImGP synthase subunit HisF</fullName>
    </alternativeName>
</protein>
<comment type="catalytic activity">
    <reaction evidence="13">
        <text>5-[(5-phospho-1-deoxy-D-ribulos-1-ylimino)methylamino]-1-(5-phospho-beta-D-ribosyl)imidazole-4-carboxamide + L-glutamine = D-erythro-1-(imidazol-4-yl)glycerol 3-phosphate + 5-amino-1-(5-phospho-beta-D-ribosyl)imidazole-4-carboxamide + L-glutamate + H(+)</text>
        <dbReference type="Rhea" id="RHEA:24793"/>
        <dbReference type="ChEBI" id="CHEBI:15378"/>
        <dbReference type="ChEBI" id="CHEBI:29985"/>
        <dbReference type="ChEBI" id="CHEBI:58278"/>
        <dbReference type="ChEBI" id="CHEBI:58359"/>
        <dbReference type="ChEBI" id="CHEBI:58475"/>
        <dbReference type="ChEBI" id="CHEBI:58525"/>
        <dbReference type="EC" id="4.3.2.10"/>
    </reaction>
</comment>
<dbReference type="InterPro" id="IPR011060">
    <property type="entry name" value="RibuloseP-bd_barrel"/>
</dbReference>
<dbReference type="EMBL" id="BJNF01000061">
    <property type="protein sequence ID" value="GEC16387.1"/>
    <property type="molecule type" value="Genomic_DNA"/>
</dbReference>
<evidence type="ECO:0000256" key="10">
    <source>
        <dbReference type="ARBA" id="ARBA00030264"/>
    </source>
</evidence>
<evidence type="ECO:0000256" key="13">
    <source>
        <dbReference type="ARBA" id="ARBA00047838"/>
    </source>
</evidence>
<evidence type="ECO:0000313" key="16">
    <source>
        <dbReference type="Proteomes" id="UP000318825"/>
    </source>
</evidence>
<dbReference type="EC" id="4.3.2.10" evidence="4"/>
<organism evidence="15 16">
    <name type="scientific">Nitrobacter winogradskyi</name>
    <name type="common">Nitrobacter agilis</name>
    <dbReference type="NCBI Taxonomy" id="913"/>
    <lineage>
        <taxon>Bacteria</taxon>
        <taxon>Pseudomonadati</taxon>
        <taxon>Pseudomonadota</taxon>
        <taxon>Alphaproteobacteria</taxon>
        <taxon>Hyphomicrobiales</taxon>
        <taxon>Nitrobacteraceae</taxon>
        <taxon>Nitrobacter</taxon>
    </lineage>
</organism>
<dbReference type="InterPro" id="IPR006062">
    <property type="entry name" value="His_biosynth"/>
</dbReference>
<gene>
    <name evidence="15" type="primary">hisF2</name>
    <name evidence="15" type="ORF">NWI01_22790</name>
</gene>
<evidence type="ECO:0000256" key="4">
    <source>
        <dbReference type="ARBA" id="ARBA00012809"/>
    </source>
</evidence>
<dbReference type="NCBIfam" id="NF038364">
    <property type="entry name" value="AglZ_HisF2_fam"/>
    <property type="match status" value="1"/>
</dbReference>
<dbReference type="Gene3D" id="3.20.20.70">
    <property type="entry name" value="Aldolase class I"/>
    <property type="match status" value="1"/>
</dbReference>
<dbReference type="GO" id="GO:0016829">
    <property type="term" value="F:lyase activity"/>
    <property type="evidence" value="ECO:0007669"/>
    <property type="project" value="UniProtKB-KW"/>
</dbReference>
<evidence type="ECO:0000256" key="12">
    <source>
        <dbReference type="ARBA" id="ARBA00032401"/>
    </source>
</evidence>
<dbReference type="SUPFAM" id="SSF51366">
    <property type="entry name" value="Ribulose-phoshate binding barrel"/>
    <property type="match status" value="1"/>
</dbReference>
<evidence type="ECO:0000256" key="5">
    <source>
        <dbReference type="ARBA" id="ARBA00016318"/>
    </source>
</evidence>
<dbReference type="GO" id="GO:0000105">
    <property type="term" value="P:L-histidine biosynthetic process"/>
    <property type="evidence" value="ECO:0007669"/>
    <property type="project" value="UniProtKB-UniPathway"/>
</dbReference>
<reference evidence="15 16" key="1">
    <citation type="submission" date="2019-06" db="EMBL/GenBank/DDBJ databases">
        <title>Whole genome shotgun sequence of Nitrobacter winogradskyi NBRC 14297.</title>
        <authorList>
            <person name="Hosoyama A."/>
            <person name="Uohara A."/>
            <person name="Ohji S."/>
            <person name="Ichikawa N."/>
        </authorList>
    </citation>
    <scope>NUCLEOTIDE SEQUENCE [LARGE SCALE GENOMIC DNA]</scope>
    <source>
        <strain evidence="15 16">NBRC 14297</strain>
    </source>
</reference>
<evidence type="ECO:0000256" key="11">
    <source>
        <dbReference type="ARBA" id="ARBA00031409"/>
    </source>
</evidence>
<dbReference type="Proteomes" id="UP000318825">
    <property type="component" value="Unassembled WGS sequence"/>
</dbReference>
<dbReference type="AlphaFoldDB" id="A0A4Y3WBI3"/>
<dbReference type="InterPro" id="IPR004651">
    <property type="entry name" value="HisF"/>
</dbReference>
<evidence type="ECO:0000256" key="6">
    <source>
        <dbReference type="ARBA" id="ARBA00022605"/>
    </source>
</evidence>
<name>A0A4Y3WBI3_NITWI</name>
<proteinExistence type="inferred from homology"/>
<comment type="pathway">
    <text evidence="1">Amino-acid biosynthesis; L-histidine biosynthesis; L-histidine from 5-phospho-alpha-D-ribose 1-diphosphate: step 5/9.</text>
</comment>
<sequence length="259" mass="26923">MLIHKGGLVKTAGFKQPKYVGDPINAVKIFNEKEADELSVFDIDATANGAEPDFRMIANLAMECRMPLCYGGGVKTAEQAKRIVGLGVEKVAISSAAIASPELIGAAAQEIGGQSVVVVIDAKKDSRTGQYQAWTHNGAQPTGRSVIDVARQAETLGAGEIVINSIDNDGMMKGYDLSLAVEVRKAVRLPVTFLGGAGSLAHMEALVTSCGVVGVAAGSFFVFKGPYKAVLISYPSADRKDQLVRAAASGPALSVAGIT</sequence>
<keyword evidence="8" id="KW-0456">Lyase</keyword>
<evidence type="ECO:0000256" key="7">
    <source>
        <dbReference type="ARBA" id="ARBA00023102"/>
    </source>
</evidence>
<evidence type="ECO:0000313" key="15">
    <source>
        <dbReference type="EMBL" id="GEC16387.1"/>
    </source>
</evidence>
<dbReference type="InterPro" id="IPR013785">
    <property type="entry name" value="Aldolase_TIM"/>
</dbReference>
<dbReference type="CDD" id="cd04731">
    <property type="entry name" value="HisF"/>
    <property type="match status" value="1"/>
</dbReference>
<dbReference type="UniPathway" id="UPA00031">
    <property type="reaction ID" value="UER00010"/>
</dbReference>
<evidence type="ECO:0000256" key="8">
    <source>
        <dbReference type="ARBA" id="ARBA00023239"/>
    </source>
</evidence>
<dbReference type="InterPro" id="IPR050064">
    <property type="entry name" value="IGPS_HisA/HisF"/>
</dbReference>
<dbReference type="PANTHER" id="PTHR21235:SF2">
    <property type="entry name" value="IMIDAZOLE GLYCEROL PHOSPHATE SYNTHASE HISHF"/>
    <property type="match status" value="1"/>
</dbReference>
<comment type="similarity">
    <text evidence="2 14">Belongs to the HisA/HisF family.</text>
</comment>
<evidence type="ECO:0000256" key="2">
    <source>
        <dbReference type="ARBA" id="ARBA00009667"/>
    </source>
</evidence>
<comment type="caution">
    <text evidence="15">The sequence shown here is derived from an EMBL/GenBank/DDBJ whole genome shotgun (WGS) entry which is preliminary data.</text>
</comment>
<comment type="function">
    <text evidence="9">IGPS catalyzes the conversion of PRFAR and glutamine to IGP, AICAR and glutamate. The HisF subunit catalyzes the cyclization activity that produces IGP and AICAR from PRFAR using the ammonia provided by the HisH subunit.</text>
</comment>
<accession>A0A4Y3WBI3</accession>
<keyword evidence="7 14" id="KW-0368">Histidine biosynthesis</keyword>
<comment type="subunit">
    <text evidence="3">Heterodimer of HisH and HisF.</text>
</comment>